<keyword evidence="5 9" id="KW-0378">Hydrolase</keyword>
<dbReference type="Pfam" id="PF00271">
    <property type="entry name" value="Helicase_C"/>
    <property type="match status" value="1"/>
</dbReference>
<keyword evidence="7 9" id="KW-0067">ATP-binding</keyword>
<feature type="region of interest" description="Disordered" evidence="10">
    <location>
        <begin position="629"/>
        <end position="657"/>
    </location>
</feature>
<dbReference type="InParanoid" id="A0A066VDM2"/>
<evidence type="ECO:0000256" key="6">
    <source>
        <dbReference type="ARBA" id="ARBA00022806"/>
    </source>
</evidence>
<reference evidence="13 14" key="1">
    <citation type="submission" date="2014-05" db="EMBL/GenBank/DDBJ databases">
        <title>Draft genome sequence of a rare smut relative, Tilletiaria anomala UBC 951.</title>
        <authorList>
            <consortium name="DOE Joint Genome Institute"/>
            <person name="Toome M."/>
            <person name="Kuo A."/>
            <person name="Henrissat B."/>
            <person name="Lipzen A."/>
            <person name="Tritt A."/>
            <person name="Yoshinaga Y."/>
            <person name="Zane M."/>
            <person name="Barry K."/>
            <person name="Grigoriev I.V."/>
            <person name="Spatafora J.W."/>
            <person name="Aimea M.C."/>
        </authorList>
    </citation>
    <scope>NUCLEOTIDE SEQUENCE [LARGE SCALE GENOMIC DNA]</scope>
    <source>
        <strain evidence="13 14">UBC 951</strain>
    </source>
</reference>
<feature type="compositionally biased region" description="Basic and acidic residues" evidence="10">
    <location>
        <begin position="44"/>
        <end position="54"/>
    </location>
</feature>
<evidence type="ECO:0000313" key="13">
    <source>
        <dbReference type="EMBL" id="KDN38378.1"/>
    </source>
</evidence>
<evidence type="ECO:0000256" key="9">
    <source>
        <dbReference type="RuleBase" id="RU365068"/>
    </source>
</evidence>
<comment type="domain">
    <text evidence="9">The Q motif is unique to and characteristic of the DEAD box family of RNA helicases and controls ATP binding and hydrolysis.</text>
</comment>
<dbReference type="SMART" id="SM00490">
    <property type="entry name" value="HELICc"/>
    <property type="match status" value="1"/>
</dbReference>
<dbReference type="OrthoDB" id="422663at2759"/>
<keyword evidence="6 9" id="KW-0347">Helicase</keyword>
<feature type="compositionally biased region" description="Polar residues" evidence="10">
    <location>
        <begin position="13"/>
        <end position="22"/>
    </location>
</feature>
<keyword evidence="14" id="KW-1185">Reference proteome</keyword>
<dbReference type="GeneID" id="25265272"/>
<comment type="function">
    <text evidence="9">RNA helicase.</text>
</comment>
<feature type="region of interest" description="Disordered" evidence="10">
    <location>
        <begin position="949"/>
        <end position="970"/>
    </location>
</feature>
<gene>
    <name evidence="13" type="ORF">K437DRAFT_259417</name>
</gene>
<dbReference type="GO" id="GO:0005730">
    <property type="term" value="C:nucleolus"/>
    <property type="evidence" value="ECO:0007669"/>
    <property type="project" value="UniProtKB-SubCell"/>
</dbReference>
<protein>
    <recommendedName>
        <fullName evidence="9">ATP-dependent RNA helicase</fullName>
        <ecNumber evidence="9">3.6.4.13</ecNumber>
    </recommendedName>
</protein>
<dbReference type="GO" id="GO:0003724">
    <property type="term" value="F:RNA helicase activity"/>
    <property type="evidence" value="ECO:0007669"/>
    <property type="project" value="UniProtKB-EC"/>
</dbReference>
<evidence type="ECO:0000256" key="1">
    <source>
        <dbReference type="ARBA" id="ARBA00004604"/>
    </source>
</evidence>
<feature type="region of interest" description="Disordered" evidence="10">
    <location>
        <begin position="463"/>
        <end position="494"/>
    </location>
</feature>
<dbReference type="InterPro" id="IPR027417">
    <property type="entry name" value="P-loop_NTPase"/>
</dbReference>
<comment type="subcellular location">
    <subcellularLocation>
        <location evidence="1">Nucleus</location>
        <location evidence="1">Nucleolus</location>
    </subcellularLocation>
</comment>
<dbReference type="GO" id="GO:0003723">
    <property type="term" value="F:RNA binding"/>
    <property type="evidence" value="ECO:0007669"/>
    <property type="project" value="UniProtKB-UniRule"/>
</dbReference>
<dbReference type="PROSITE" id="PS51194">
    <property type="entry name" value="HELICASE_CTER"/>
    <property type="match status" value="1"/>
</dbReference>
<dbReference type="InterPro" id="IPR014001">
    <property type="entry name" value="Helicase_ATP-bd"/>
</dbReference>
<name>A0A066VDM2_TILAU</name>
<dbReference type="FunCoup" id="A0A066VDM2">
    <property type="interactions" value="489"/>
</dbReference>
<dbReference type="PROSITE" id="PS51192">
    <property type="entry name" value="HELICASE_ATP_BIND_1"/>
    <property type="match status" value="1"/>
</dbReference>
<dbReference type="RefSeq" id="XP_013240692.1">
    <property type="nucleotide sequence ID" value="XM_013385238.1"/>
</dbReference>
<feature type="compositionally biased region" description="Low complexity" evidence="10">
    <location>
        <begin position="83"/>
        <end position="97"/>
    </location>
</feature>
<evidence type="ECO:0000256" key="8">
    <source>
        <dbReference type="ARBA" id="ARBA00022884"/>
    </source>
</evidence>
<dbReference type="PANTHER" id="PTHR24031">
    <property type="entry name" value="RNA HELICASE"/>
    <property type="match status" value="1"/>
</dbReference>
<comment type="similarity">
    <text evidence="9">Belongs to the DEAD box helicase family.</text>
</comment>
<dbReference type="CDD" id="cd18787">
    <property type="entry name" value="SF2_C_DEAD"/>
    <property type="match status" value="1"/>
</dbReference>
<dbReference type="AlphaFoldDB" id="A0A066VDM2"/>
<keyword evidence="4 9" id="KW-0547">Nucleotide-binding</keyword>
<evidence type="ECO:0000259" key="12">
    <source>
        <dbReference type="PROSITE" id="PS51194"/>
    </source>
</evidence>
<dbReference type="GO" id="GO:0005524">
    <property type="term" value="F:ATP binding"/>
    <property type="evidence" value="ECO:0007669"/>
    <property type="project" value="UniProtKB-UniRule"/>
</dbReference>
<feature type="region of interest" description="Disordered" evidence="10">
    <location>
        <begin position="1"/>
        <end position="122"/>
    </location>
</feature>
<keyword evidence="2" id="KW-0690">Ribosome biogenesis</keyword>
<dbReference type="Pfam" id="PF13959">
    <property type="entry name" value="CTE_SPB4"/>
    <property type="match status" value="1"/>
</dbReference>
<feature type="region of interest" description="Disordered" evidence="10">
    <location>
        <begin position="851"/>
        <end position="899"/>
    </location>
</feature>
<dbReference type="OMA" id="QMGFERW"/>
<dbReference type="InterPro" id="IPR000629">
    <property type="entry name" value="RNA-helicase_DEAD-box_CS"/>
</dbReference>
<evidence type="ECO:0000313" key="14">
    <source>
        <dbReference type="Proteomes" id="UP000027361"/>
    </source>
</evidence>
<dbReference type="SUPFAM" id="SSF52540">
    <property type="entry name" value="P-loop containing nucleoside triphosphate hydrolases"/>
    <property type="match status" value="2"/>
</dbReference>
<evidence type="ECO:0000259" key="11">
    <source>
        <dbReference type="PROSITE" id="PS51192"/>
    </source>
</evidence>
<dbReference type="Proteomes" id="UP000027361">
    <property type="component" value="Unassembled WGS sequence"/>
</dbReference>
<dbReference type="PROSITE" id="PS00039">
    <property type="entry name" value="DEAD_ATP_HELICASE"/>
    <property type="match status" value="1"/>
</dbReference>
<feature type="compositionally biased region" description="Basic and acidic residues" evidence="10">
    <location>
        <begin position="468"/>
        <end position="485"/>
    </location>
</feature>
<keyword evidence="8 9" id="KW-0694">RNA-binding</keyword>
<dbReference type="EC" id="3.6.4.13" evidence="9"/>
<evidence type="ECO:0000256" key="5">
    <source>
        <dbReference type="ARBA" id="ARBA00022801"/>
    </source>
</evidence>
<feature type="compositionally biased region" description="Low complexity" evidence="10">
    <location>
        <begin position="31"/>
        <end position="42"/>
    </location>
</feature>
<comment type="caution">
    <text evidence="13">The sequence shown here is derived from an EMBL/GenBank/DDBJ whole genome shotgun (WGS) entry which is preliminary data.</text>
</comment>
<feature type="domain" description="Helicase C-terminal" evidence="12">
    <location>
        <begin position="529"/>
        <end position="759"/>
    </location>
</feature>
<accession>A0A066VDM2</accession>
<dbReference type="EMBL" id="JMSN01000119">
    <property type="protein sequence ID" value="KDN38378.1"/>
    <property type="molecule type" value="Genomic_DNA"/>
</dbReference>
<dbReference type="HOGENOM" id="CLU_003041_26_2_1"/>
<dbReference type="InterPro" id="IPR001650">
    <property type="entry name" value="Helicase_C-like"/>
</dbReference>
<dbReference type="Pfam" id="PF00270">
    <property type="entry name" value="DEAD"/>
    <property type="match status" value="1"/>
</dbReference>
<evidence type="ECO:0000256" key="3">
    <source>
        <dbReference type="ARBA" id="ARBA00022552"/>
    </source>
</evidence>
<dbReference type="GO" id="GO:0006364">
    <property type="term" value="P:rRNA processing"/>
    <property type="evidence" value="ECO:0007669"/>
    <property type="project" value="UniProtKB-KW"/>
</dbReference>
<evidence type="ECO:0000256" key="2">
    <source>
        <dbReference type="ARBA" id="ARBA00022517"/>
    </source>
</evidence>
<proteinExistence type="inferred from homology"/>
<feature type="compositionally biased region" description="Basic and acidic residues" evidence="10">
    <location>
        <begin position="98"/>
        <end position="107"/>
    </location>
</feature>
<dbReference type="STRING" id="1037660.A0A066VDM2"/>
<evidence type="ECO:0000256" key="7">
    <source>
        <dbReference type="ARBA" id="ARBA00022840"/>
    </source>
</evidence>
<evidence type="ECO:0000256" key="10">
    <source>
        <dbReference type="SAM" id="MobiDB-lite"/>
    </source>
</evidence>
<sequence>MDDDDGILLNFSVPAQASANGSNKKRKQVTSSRPSQRNSSSRTAELHVSRDHLARAPKKAKLIPHPAVSRTYRAVSTGLVPKTGGSSSRSATTSASSKDGHAKKEEVPVASAGHAQPSLNAGTGGTVISSLFTGVSIPRAKPSSTAKNALAHAPSNAPLSGPVTFSTLGLHPLLVQYLKSEKIGIGERPTDIQKKALPHLFAVGQYTLDGDDVPLSQSKRRDVLLASQTGSGKTLSFLLPILHSLLPLSSLSFIHRSITGTLAIILTPTRELARQIYEVLEKLVNLPLRLQGSSEAEGQGDDGDDGPRMSRWIVPTLLCGGSTKNHEKTRLRKGSSIVVATPGRLLDHLQNTSAFDVGKLRWLVLDEADRLMELGFKETLEGIVKAIDGRRKLAMEAAREATRAREGLPASASASAVPKDDAEELDYMGVNWWAGGRRTILCSATIDENVQILAGSTLRDPLVVRGHGGKEPEQVSVQEKSEKSDASQLAEASNSLATTASSGTFAAPAQLRQHYLLVPPKLRLVTLIALLRQVLFSKQRPDGREGANRVIVFMSCTDSVDFHWNGVGGMTMDGSADSEEREEVEAGHKEQVAQRCELLPGCSFYRLHGSLQQGERIASLRAFSSLGEKKAKRGSKEGATDAEEGAPAPAEETGDQGKNSAAVLFCTSVASRGLDLPHVGTVIQLDAPTEGGVEEYVHRIGRTARVGKAGHSWTMLLPHEKPIVEKYQAGMFIDDQQGQSSSAARPGDKRQRPQINEVDFRDVLLEGYGGTADEYENRATDVQLAFERWVLRSEKAVSLARQAYLSHLRAYATHPSSEKAIFSLRDVHLGHLAKAFALREAPATVKSKARLAHLQQDSGEGTTAKRKKAKMAKAASAGTNGPADDGSSDGEEKDGLMKGKAKLASKADMLALASKIGETSGGGADAGVNSIMVRNKEAEERMYAAVRQLGKKSKKKGQMGAMGADEFQIV</sequence>
<feature type="domain" description="Helicase ATP-binding" evidence="11">
    <location>
        <begin position="214"/>
        <end position="464"/>
    </location>
</feature>
<dbReference type="GO" id="GO:0016887">
    <property type="term" value="F:ATP hydrolysis activity"/>
    <property type="evidence" value="ECO:0007669"/>
    <property type="project" value="RHEA"/>
</dbReference>
<organism evidence="13 14">
    <name type="scientific">Tilletiaria anomala (strain ATCC 24038 / CBS 436.72 / UBC 951)</name>
    <dbReference type="NCBI Taxonomy" id="1037660"/>
    <lineage>
        <taxon>Eukaryota</taxon>
        <taxon>Fungi</taxon>
        <taxon>Dikarya</taxon>
        <taxon>Basidiomycota</taxon>
        <taxon>Ustilaginomycotina</taxon>
        <taxon>Exobasidiomycetes</taxon>
        <taxon>Georgefischeriales</taxon>
        <taxon>Tilletiariaceae</taxon>
        <taxon>Tilletiaria</taxon>
    </lineage>
</organism>
<dbReference type="InterPro" id="IPR025313">
    <property type="entry name" value="SPB4-like_CTE"/>
</dbReference>
<dbReference type="SMART" id="SM01178">
    <property type="entry name" value="DUF4217"/>
    <property type="match status" value="1"/>
</dbReference>
<dbReference type="Gene3D" id="3.40.50.300">
    <property type="entry name" value="P-loop containing nucleotide triphosphate hydrolases"/>
    <property type="match status" value="2"/>
</dbReference>
<dbReference type="SMART" id="SM00487">
    <property type="entry name" value="DEXDc"/>
    <property type="match status" value="1"/>
</dbReference>
<keyword evidence="3" id="KW-0698">rRNA processing</keyword>
<dbReference type="InterPro" id="IPR011545">
    <property type="entry name" value="DEAD/DEAH_box_helicase_dom"/>
</dbReference>
<evidence type="ECO:0000256" key="4">
    <source>
        <dbReference type="ARBA" id="ARBA00022741"/>
    </source>
</evidence>
<comment type="catalytic activity">
    <reaction evidence="9">
        <text>ATP + H2O = ADP + phosphate + H(+)</text>
        <dbReference type="Rhea" id="RHEA:13065"/>
        <dbReference type="ChEBI" id="CHEBI:15377"/>
        <dbReference type="ChEBI" id="CHEBI:15378"/>
        <dbReference type="ChEBI" id="CHEBI:30616"/>
        <dbReference type="ChEBI" id="CHEBI:43474"/>
        <dbReference type="ChEBI" id="CHEBI:456216"/>
        <dbReference type="EC" id="3.6.4.13"/>
    </reaction>
</comment>